<comment type="caution">
    <text evidence="6">The sequence shown here is derived from an EMBL/GenBank/DDBJ whole genome shotgun (WGS) entry which is preliminary data.</text>
</comment>
<dbReference type="EMBL" id="JACJIA010000003">
    <property type="protein sequence ID" value="MBA8951159.1"/>
    <property type="molecule type" value="Genomic_DNA"/>
</dbReference>
<sequence length="610" mass="65962">MADHSEKPGHGETFFAVLPDREAALAVARRLNAPDPRTVTYASGRPWLVGSWADGEVTAVHAGDVRLAVVGQCAVDPDLLTRRAARLTDLSDLSRLARSLPGSFHLVAALGGRLRVQGSASGLRLVFHARVDDVTVAADRADVLAELTGADLDQTRLAARLLWPVPHPIEVTPVWRGVHGVEPGHHLTVDADGRTARTGRWWAPPRPERPLADAADDIRAALADAVDARTRGGGTVSCDLSGGLDSTSVCALAARGPAHVVASTWPGLDPADEDLEWARRAAAHLPDVEHVVWPVERSPLVYAGLPDIDDVLDEPTIGVMDHARVLSHVPALAAKGSRLHLTGIGGDHVAWCSEAHYHRLLRRRPLLAARRLRGFRALFTWSPGPMAVALADTRSYGRWLADAAADLRRPEPSPVIGALGWGAPPRMFDWVTPDAARAVAALLRRTAATARPLAPDRGAHADLAAIHATTRIVRQWDRACDRAGLPAAHPFFDDRVIEAFLAVRPEDRVTPWRYKPSLVAAMRGVVPDVCLARTNKATAATDAVQGLRRHAAELDALWESSRLARLGLVDADRLRALTGRPDDPRLRGPILYSTLACEVWLRARSRVKET</sequence>
<dbReference type="RefSeq" id="WP_182843530.1">
    <property type="nucleotide sequence ID" value="NZ_BAAALP010000009.1"/>
</dbReference>
<comment type="catalytic activity">
    <reaction evidence="4">
        <text>L-aspartate + L-glutamine + ATP + H2O = L-asparagine + L-glutamate + AMP + diphosphate + H(+)</text>
        <dbReference type="Rhea" id="RHEA:12228"/>
        <dbReference type="ChEBI" id="CHEBI:15377"/>
        <dbReference type="ChEBI" id="CHEBI:15378"/>
        <dbReference type="ChEBI" id="CHEBI:29985"/>
        <dbReference type="ChEBI" id="CHEBI:29991"/>
        <dbReference type="ChEBI" id="CHEBI:30616"/>
        <dbReference type="ChEBI" id="CHEBI:33019"/>
        <dbReference type="ChEBI" id="CHEBI:58048"/>
        <dbReference type="ChEBI" id="CHEBI:58359"/>
        <dbReference type="ChEBI" id="CHEBI:456215"/>
        <dbReference type="EC" id="6.3.5.4"/>
    </reaction>
</comment>
<feature type="domain" description="Asparagine synthetase" evidence="5">
    <location>
        <begin position="218"/>
        <end position="602"/>
    </location>
</feature>
<comment type="pathway">
    <text evidence="1">Amino-acid biosynthesis; L-asparagine biosynthesis; L-asparagine from L-aspartate (L-Gln route): step 1/1.</text>
</comment>
<organism evidence="6 7">
    <name type="scientific">Actinomadura namibiensis</name>
    <dbReference type="NCBI Taxonomy" id="182080"/>
    <lineage>
        <taxon>Bacteria</taxon>
        <taxon>Bacillati</taxon>
        <taxon>Actinomycetota</taxon>
        <taxon>Actinomycetes</taxon>
        <taxon>Streptosporangiales</taxon>
        <taxon>Thermomonosporaceae</taxon>
        <taxon>Actinomadura</taxon>
    </lineage>
</organism>
<evidence type="ECO:0000256" key="3">
    <source>
        <dbReference type="ARBA" id="ARBA00022888"/>
    </source>
</evidence>
<dbReference type="GO" id="GO:0004066">
    <property type="term" value="F:asparagine synthase (glutamine-hydrolyzing) activity"/>
    <property type="evidence" value="ECO:0007669"/>
    <property type="project" value="UniProtKB-EC"/>
</dbReference>
<keyword evidence="3" id="KW-0028">Amino-acid biosynthesis</keyword>
<evidence type="ECO:0000256" key="1">
    <source>
        <dbReference type="ARBA" id="ARBA00005187"/>
    </source>
</evidence>
<dbReference type="PANTHER" id="PTHR43284">
    <property type="entry name" value="ASPARAGINE SYNTHETASE (GLUTAMINE-HYDROLYZING)"/>
    <property type="match status" value="1"/>
</dbReference>
<keyword evidence="7" id="KW-1185">Reference proteome</keyword>
<evidence type="ECO:0000256" key="2">
    <source>
        <dbReference type="ARBA" id="ARBA00012737"/>
    </source>
</evidence>
<dbReference type="SUPFAM" id="SSF52402">
    <property type="entry name" value="Adenine nucleotide alpha hydrolases-like"/>
    <property type="match status" value="1"/>
</dbReference>
<dbReference type="GO" id="GO:0006529">
    <property type="term" value="P:asparagine biosynthetic process"/>
    <property type="evidence" value="ECO:0007669"/>
    <property type="project" value="UniProtKB-KW"/>
</dbReference>
<protein>
    <recommendedName>
        <fullName evidence="2">asparagine synthase (glutamine-hydrolyzing)</fullName>
        <ecNumber evidence="2">6.3.5.4</ecNumber>
    </recommendedName>
</protein>
<dbReference type="Proteomes" id="UP000572680">
    <property type="component" value="Unassembled WGS sequence"/>
</dbReference>
<dbReference type="Pfam" id="PF00733">
    <property type="entry name" value="Asn_synthase"/>
    <property type="match status" value="1"/>
</dbReference>
<dbReference type="InterPro" id="IPR001962">
    <property type="entry name" value="Asn_synthase"/>
</dbReference>
<evidence type="ECO:0000313" key="6">
    <source>
        <dbReference type="EMBL" id="MBA8951159.1"/>
    </source>
</evidence>
<dbReference type="InterPro" id="IPR014729">
    <property type="entry name" value="Rossmann-like_a/b/a_fold"/>
</dbReference>
<dbReference type="Gene3D" id="3.40.50.620">
    <property type="entry name" value="HUPs"/>
    <property type="match status" value="2"/>
</dbReference>
<dbReference type="InterPro" id="IPR029055">
    <property type="entry name" value="Ntn_hydrolases_N"/>
</dbReference>
<dbReference type="AlphaFoldDB" id="A0A7W3LN42"/>
<evidence type="ECO:0000259" key="5">
    <source>
        <dbReference type="Pfam" id="PF00733"/>
    </source>
</evidence>
<dbReference type="PANTHER" id="PTHR43284:SF1">
    <property type="entry name" value="ASPARAGINE SYNTHETASE"/>
    <property type="match status" value="1"/>
</dbReference>
<keyword evidence="3" id="KW-0061">Asparagine biosynthesis</keyword>
<dbReference type="InterPro" id="IPR051786">
    <property type="entry name" value="ASN_synthetase/amidase"/>
</dbReference>
<accession>A0A7W3LN42</accession>
<gene>
    <name evidence="6" type="ORF">HNR61_002790</name>
</gene>
<proteinExistence type="predicted"/>
<name>A0A7W3LN42_ACTNM</name>
<keyword evidence="6" id="KW-0436">Ligase</keyword>
<evidence type="ECO:0000313" key="7">
    <source>
        <dbReference type="Proteomes" id="UP000572680"/>
    </source>
</evidence>
<reference evidence="6 7" key="1">
    <citation type="submission" date="2020-08" db="EMBL/GenBank/DDBJ databases">
        <title>Genomic Encyclopedia of Type Strains, Phase IV (KMG-IV): sequencing the most valuable type-strain genomes for metagenomic binning, comparative biology and taxonomic classification.</title>
        <authorList>
            <person name="Goeker M."/>
        </authorList>
    </citation>
    <scope>NUCLEOTIDE SEQUENCE [LARGE SCALE GENOMIC DNA]</scope>
    <source>
        <strain evidence="6 7">DSM 44197</strain>
    </source>
</reference>
<evidence type="ECO:0000256" key="4">
    <source>
        <dbReference type="ARBA" id="ARBA00048741"/>
    </source>
</evidence>
<dbReference type="EC" id="6.3.5.4" evidence="2"/>
<dbReference type="SUPFAM" id="SSF56235">
    <property type="entry name" value="N-terminal nucleophile aminohydrolases (Ntn hydrolases)"/>
    <property type="match status" value="1"/>
</dbReference>